<dbReference type="SMART" id="SM00747">
    <property type="entry name" value="CFEM"/>
    <property type="match status" value="1"/>
</dbReference>
<dbReference type="InterPro" id="IPR051735">
    <property type="entry name" value="CFEM_domain"/>
</dbReference>
<evidence type="ECO:0000259" key="14">
    <source>
        <dbReference type="PROSITE" id="PS52012"/>
    </source>
</evidence>
<dbReference type="GO" id="GO:0046872">
    <property type="term" value="F:metal ion binding"/>
    <property type="evidence" value="ECO:0007669"/>
    <property type="project" value="UniProtKB-KW"/>
</dbReference>
<evidence type="ECO:0000256" key="2">
    <source>
        <dbReference type="ARBA" id="ARBA00004613"/>
    </source>
</evidence>
<dbReference type="GO" id="GO:0005886">
    <property type="term" value="C:plasma membrane"/>
    <property type="evidence" value="ECO:0007669"/>
    <property type="project" value="UniProtKB-SubCell"/>
</dbReference>
<keyword evidence="16" id="KW-1185">Reference proteome</keyword>
<comment type="similarity">
    <text evidence="3">Belongs to the RBT5 family.</text>
</comment>
<accession>A0A0C9T4L7</accession>
<dbReference type="PANTHER" id="PTHR37928">
    <property type="entry name" value="CFEM DOMAIN PROTEIN (AFU_ORTHOLOGUE AFUA_6G14090)"/>
    <property type="match status" value="1"/>
</dbReference>
<keyword evidence="7" id="KW-0479">Metal-binding</keyword>
<dbReference type="AlphaFoldDB" id="A0A0C9T4L7"/>
<sequence length="142" mass="15196">MYLRKSTYRGSPSFIVHFYHLPSYPSVLKSHSSDMRFTFAILTLSWAVSALAGDEDIPRFSSSQILPGCVTKCFQTAALGDCAQEDVSCLCQSDAFISSITSCVQSSCDAQDQQEAEIIGQTFCGLAGVTGTVDSSTPTPTA</sequence>
<keyword evidence="6" id="KW-0349">Heme</keyword>
<keyword evidence="12" id="KW-0325">Glycoprotein</keyword>
<evidence type="ECO:0000256" key="4">
    <source>
        <dbReference type="ARBA" id="ARBA00022475"/>
    </source>
</evidence>
<evidence type="ECO:0000256" key="6">
    <source>
        <dbReference type="ARBA" id="ARBA00022617"/>
    </source>
</evidence>
<evidence type="ECO:0000256" key="7">
    <source>
        <dbReference type="ARBA" id="ARBA00022723"/>
    </source>
</evidence>
<protein>
    <recommendedName>
        <fullName evidence="14">CFEM domain-containing protein</fullName>
    </recommendedName>
</protein>
<keyword evidence="9" id="KW-0408">Iron</keyword>
<keyword evidence="4" id="KW-1003">Cell membrane</keyword>
<comment type="subcellular location">
    <subcellularLocation>
        <location evidence="1">Cell membrane</location>
        <topology evidence="1">Lipid-anchor</topology>
        <topology evidence="1">GPI-anchor</topology>
    </subcellularLocation>
    <subcellularLocation>
        <location evidence="2">Secreted</location>
    </subcellularLocation>
</comment>
<dbReference type="Proteomes" id="UP000053647">
    <property type="component" value="Unassembled WGS sequence"/>
</dbReference>
<feature type="domain" description="CFEM" evidence="14">
    <location>
        <begin position="34"/>
        <end position="142"/>
    </location>
</feature>
<reference evidence="16" key="2">
    <citation type="submission" date="2015-01" db="EMBL/GenBank/DDBJ databases">
        <title>Evolutionary Origins and Diversification of the Mycorrhizal Mutualists.</title>
        <authorList>
            <consortium name="DOE Joint Genome Institute"/>
            <consortium name="Mycorrhizal Genomics Consortium"/>
            <person name="Kohler A."/>
            <person name="Kuo A."/>
            <person name="Nagy L.G."/>
            <person name="Floudas D."/>
            <person name="Copeland A."/>
            <person name="Barry K.W."/>
            <person name="Cichocki N."/>
            <person name="Veneault-Fourrey C."/>
            <person name="LaButti K."/>
            <person name="Lindquist E.A."/>
            <person name="Lipzen A."/>
            <person name="Lundell T."/>
            <person name="Morin E."/>
            <person name="Murat C."/>
            <person name="Riley R."/>
            <person name="Ohm R."/>
            <person name="Sun H."/>
            <person name="Tunlid A."/>
            <person name="Henrissat B."/>
            <person name="Grigoriev I.V."/>
            <person name="Hibbett D.S."/>
            <person name="Martin F."/>
        </authorList>
    </citation>
    <scope>NUCLEOTIDE SEQUENCE [LARGE SCALE GENOMIC DNA]</scope>
    <source>
        <strain evidence="16">ATCC 200175</strain>
    </source>
</reference>
<reference evidence="15 16" key="1">
    <citation type="submission" date="2014-06" db="EMBL/GenBank/DDBJ databases">
        <authorList>
            <consortium name="DOE Joint Genome Institute"/>
            <person name="Kuo A."/>
            <person name="Kohler A."/>
            <person name="Nagy L.G."/>
            <person name="Floudas D."/>
            <person name="Copeland A."/>
            <person name="Barry K.W."/>
            <person name="Cichocki N."/>
            <person name="Veneault-Fourrey C."/>
            <person name="LaButti K."/>
            <person name="Lindquist E.A."/>
            <person name="Lipzen A."/>
            <person name="Lundell T."/>
            <person name="Morin E."/>
            <person name="Murat C."/>
            <person name="Sun H."/>
            <person name="Tunlid A."/>
            <person name="Henrissat B."/>
            <person name="Grigoriev I.V."/>
            <person name="Hibbett D.S."/>
            <person name="Martin F."/>
            <person name="Nordberg H.P."/>
            <person name="Cantor M.N."/>
            <person name="Hua S.X."/>
        </authorList>
    </citation>
    <scope>NUCLEOTIDE SEQUENCE [LARGE SCALE GENOMIC DNA]</scope>
    <source>
        <strain evidence="15 16">ATCC 200175</strain>
    </source>
</reference>
<keyword evidence="11" id="KW-1015">Disulfide bond</keyword>
<evidence type="ECO:0000256" key="10">
    <source>
        <dbReference type="ARBA" id="ARBA00023136"/>
    </source>
</evidence>
<gene>
    <name evidence="15" type="ORF">PAXINDRAFT_20463</name>
</gene>
<keyword evidence="5" id="KW-0964">Secreted</keyword>
<dbReference type="OrthoDB" id="3065412at2759"/>
<dbReference type="GO" id="GO:0005576">
    <property type="term" value="C:extracellular region"/>
    <property type="evidence" value="ECO:0007669"/>
    <property type="project" value="UniProtKB-SubCell"/>
</dbReference>
<evidence type="ECO:0000256" key="5">
    <source>
        <dbReference type="ARBA" id="ARBA00022525"/>
    </source>
</evidence>
<dbReference type="InterPro" id="IPR008427">
    <property type="entry name" value="Extracellular_membr_CFEM_dom"/>
</dbReference>
<keyword evidence="8" id="KW-0732">Signal</keyword>
<name>A0A0C9T4L7_PAXIN</name>
<dbReference type="Pfam" id="PF05730">
    <property type="entry name" value="CFEM"/>
    <property type="match status" value="1"/>
</dbReference>
<dbReference type="EMBL" id="KN820373">
    <property type="protein sequence ID" value="KIJ06343.1"/>
    <property type="molecule type" value="Genomic_DNA"/>
</dbReference>
<evidence type="ECO:0000256" key="12">
    <source>
        <dbReference type="ARBA" id="ARBA00023180"/>
    </source>
</evidence>
<evidence type="ECO:0000256" key="8">
    <source>
        <dbReference type="ARBA" id="ARBA00022729"/>
    </source>
</evidence>
<dbReference type="HOGENOM" id="CLU_063084_3_2_1"/>
<keyword evidence="13" id="KW-0449">Lipoprotein</keyword>
<evidence type="ECO:0000256" key="3">
    <source>
        <dbReference type="ARBA" id="ARBA00010031"/>
    </source>
</evidence>
<dbReference type="PROSITE" id="PS52012">
    <property type="entry name" value="CFEM"/>
    <property type="match status" value="1"/>
</dbReference>
<evidence type="ECO:0000313" key="15">
    <source>
        <dbReference type="EMBL" id="KIJ06343.1"/>
    </source>
</evidence>
<proteinExistence type="inferred from homology"/>
<evidence type="ECO:0000313" key="16">
    <source>
        <dbReference type="Proteomes" id="UP000053647"/>
    </source>
</evidence>
<organism evidence="15 16">
    <name type="scientific">Paxillus involutus ATCC 200175</name>
    <dbReference type="NCBI Taxonomy" id="664439"/>
    <lineage>
        <taxon>Eukaryota</taxon>
        <taxon>Fungi</taxon>
        <taxon>Dikarya</taxon>
        <taxon>Basidiomycota</taxon>
        <taxon>Agaricomycotina</taxon>
        <taxon>Agaricomycetes</taxon>
        <taxon>Agaricomycetidae</taxon>
        <taxon>Boletales</taxon>
        <taxon>Paxilineae</taxon>
        <taxon>Paxillaceae</taxon>
        <taxon>Paxillus</taxon>
    </lineage>
</organism>
<evidence type="ECO:0000256" key="13">
    <source>
        <dbReference type="ARBA" id="ARBA00023288"/>
    </source>
</evidence>
<evidence type="ECO:0000256" key="1">
    <source>
        <dbReference type="ARBA" id="ARBA00004609"/>
    </source>
</evidence>
<evidence type="ECO:0000256" key="11">
    <source>
        <dbReference type="ARBA" id="ARBA00023157"/>
    </source>
</evidence>
<keyword evidence="10" id="KW-0472">Membrane</keyword>
<evidence type="ECO:0000256" key="9">
    <source>
        <dbReference type="ARBA" id="ARBA00023004"/>
    </source>
</evidence>
<dbReference type="PANTHER" id="PTHR37928:SF2">
    <property type="entry name" value="GPI ANCHORED CFEM DOMAIN PROTEIN (AFU_ORTHOLOGUE AFUA_6G10580)"/>
    <property type="match status" value="1"/>
</dbReference>